<dbReference type="PANTHER" id="PTHR46929">
    <property type="entry name" value="EXPRESSED PROTEIN"/>
    <property type="match status" value="1"/>
</dbReference>
<evidence type="ECO:0000313" key="3">
    <source>
        <dbReference type="EnsemblPlants" id="cds.evm.model.02.2121"/>
    </source>
</evidence>
<dbReference type="Pfam" id="PF12776">
    <property type="entry name" value="Myb_DNA-bind_3"/>
    <property type="match status" value="1"/>
</dbReference>
<keyword evidence="4" id="KW-1185">Reference proteome</keyword>
<feature type="region of interest" description="Disordered" evidence="1">
    <location>
        <begin position="741"/>
        <end position="763"/>
    </location>
</feature>
<dbReference type="Gramene" id="evm.model.02.2121">
    <property type="protein sequence ID" value="cds.evm.model.02.2121"/>
    <property type="gene ID" value="evm.TU.02.2121"/>
</dbReference>
<dbReference type="EMBL" id="UZAU01000234">
    <property type="status" value="NOT_ANNOTATED_CDS"/>
    <property type="molecule type" value="Genomic_DNA"/>
</dbReference>
<dbReference type="Gene3D" id="2.30.30.140">
    <property type="match status" value="1"/>
</dbReference>
<dbReference type="SUPFAM" id="SSF63748">
    <property type="entry name" value="Tudor/PWWP/MBT"/>
    <property type="match status" value="1"/>
</dbReference>
<feature type="domain" description="Myb/SANT-like" evidence="2">
    <location>
        <begin position="884"/>
        <end position="978"/>
    </location>
</feature>
<sequence length="1169" mass="133103">MRKKKTMEIGQIVWVKVQDDESSGTCWWPGLIQTREELTHGCLLFLVSFFDHQHPRRFQLSQIRSFSENFLQLFSTEDIDRCSGANAMLDSALRLLCRRIALSLRCRCRSEISGSWLGDSETVFGTDAFEAKSSFRPKALLDFVQNKAVLPYVEVEGFIGAVRGIAQMQVLRDFIAIRQREAYREARRGSRCLERGAHLDKQYYACSGLVADEVCNLEPNFEGHLSPIPVNMNVESDMAKRMNPTHKPINGSVLENNLTQFKQGEDQQSVPEVLKLSGLYMKDKTCPFMKNREACFSHLGYFKTQQSGDGGGNKCDTTVSCSIVPYMERPRTQLGCKRSLDLNFVSDIPLRKLRFKGQLDQSVVCDSFKFSERINRIDTEVALFNSFFRGLSFFDPSSKLCPTVPFFSYNHIDPYAERSHNDWKENSSHNILSGSPDKLEIQSSRTQIVTYTCNSSLLENFHNISDFSLCKDSAYHGRNIVDILKDEELKVKDTYTSSVKLEEPDVNVGVLKEPNRTLITCHDSARGRIGTVFQSEDMKVDTGFTTLSSSAADLNFSEIVSTRATDVENGENDLGTQLKPSELHLNHDKIRMKPCDNKGVVTYYKNTKNVSSTAASKVGLHDSEMLHEPLQSNALARFASSKSLFLKFYVDSNLPSKQELVKKYSPFGSVDYVNTKIFCSAGSAKVAFLNQSDAVVAYQHSKMKKLFPGQQYVRYWVDSFINTRGKTKLLTRKQLEPKLKSCLRNSKSHGNEDKKRRKRSSEIVLFSKTTQNPTDQLARKGTFCDLSNTNNGENRMQIRAKRKKVEDASVLWLRTPISHFSADQLNQLVSHELEVVLMIGKNLAEALLNIAHGDSSLCNRVGTDQYDLHAQRRDTKHKGRNVVWSIAMDKCLIESLAVQAKNGNKIDKCFNENAYTAACIAVNSRFNLNLNNQKVVNRLKTIKKRYKIMKDMLSHDGFRWNPNTKMIECEHEELWKRYIAAHPDARQFRGKQIEMYDELKIVCGNYQAPSRWAKLKDGSFQPEIKNFEDDSASFVSASSEDVSETDGTESHTGPPEYAQMPDGSQEPPLIHPLRQLPKRPRSSEALQDAMLAVASSIRRLADAMERSSYSIDSSELLQAVMEIDGLEEAKQMYAFEYLNADPIKARAFLTYNNVRMRKIYLFRQFWWWK</sequence>
<dbReference type="EnsemblPlants" id="evm.model.02.2121">
    <property type="protein sequence ID" value="cds.evm.model.02.2121"/>
    <property type="gene ID" value="evm.TU.02.2121"/>
</dbReference>
<accession>A0A803NWG2</accession>
<name>A0A803NWG2_CANSA</name>
<dbReference type="InterPro" id="IPR024752">
    <property type="entry name" value="Myb/SANT-like_dom"/>
</dbReference>
<dbReference type="AlphaFoldDB" id="A0A803NWG2"/>
<evidence type="ECO:0000259" key="2">
    <source>
        <dbReference type="Pfam" id="PF12776"/>
    </source>
</evidence>
<proteinExistence type="predicted"/>
<evidence type="ECO:0000256" key="1">
    <source>
        <dbReference type="SAM" id="MobiDB-lite"/>
    </source>
</evidence>
<feature type="region of interest" description="Disordered" evidence="1">
    <location>
        <begin position="1031"/>
        <end position="1068"/>
    </location>
</feature>
<dbReference type="PANTHER" id="PTHR46929:SF18">
    <property type="entry name" value="MYB_SANT-LIKE DNA-BINDING DOMAIN PROTEIN"/>
    <property type="match status" value="1"/>
</dbReference>
<dbReference type="CDD" id="cd05162">
    <property type="entry name" value="PWWP"/>
    <property type="match status" value="1"/>
</dbReference>
<evidence type="ECO:0000313" key="4">
    <source>
        <dbReference type="Proteomes" id="UP000596661"/>
    </source>
</evidence>
<reference evidence="3" key="2">
    <citation type="submission" date="2021-03" db="UniProtKB">
        <authorList>
            <consortium name="EnsemblPlants"/>
        </authorList>
    </citation>
    <scope>IDENTIFICATION</scope>
</reference>
<reference evidence="3" key="1">
    <citation type="submission" date="2018-11" db="EMBL/GenBank/DDBJ databases">
        <authorList>
            <person name="Grassa J C."/>
        </authorList>
    </citation>
    <scope>NUCLEOTIDE SEQUENCE [LARGE SCALE GENOMIC DNA]</scope>
</reference>
<organism evidence="3 4">
    <name type="scientific">Cannabis sativa</name>
    <name type="common">Hemp</name>
    <name type="synonym">Marijuana</name>
    <dbReference type="NCBI Taxonomy" id="3483"/>
    <lineage>
        <taxon>Eukaryota</taxon>
        <taxon>Viridiplantae</taxon>
        <taxon>Streptophyta</taxon>
        <taxon>Embryophyta</taxon>
        <taxon>Tracheophyta</taxon>
        <taxon>Spermatophyta</taxon>
        <taxon>Magnoliopsida</taxon>
        <taxon>eudicotyledons</taxon>
        <taxon>Gunneridae</taxon>
        <taxon>Pentapetalae</taxon>
        <taxon>rosids</taxon>
        <taxon>fabids</taxon>
        <taxon>Rosales</taxon>
        <taxon>Cannabaceae</taxon>
        <taxon>Cannabis</taxon>
    </lineage>
</organism>
<dbReference type="Proteomes" id="UP000596661">
    <property type="component" value="Chromosome 2"/>
</dbReference>
<protein>
    <recommendedName>
        <fullName evidence="2">Myb/SANT-like domain-containing protein</fullName>
    </recommendedName>
</protein>